<dbReference type="Proteomes" id="UP000238218">
    <property type="component" value="Unassembled WGS sequence"/>
</dbReference>
<dbReference type="PANTHER" id="PTHR11351:SF31">
    <property type="entry name" value="DESATURASE 1, ISOFORM A-RELATED"/>
    <property type="match status" value="1"/>
</dbReference>
<evidence type="ECO:0000256" key="8">
    <source>
        <dbReference type="ARBA" id="ARBA00023002"/>
    </source>
</evidence>
<dbReference type="InterPro" id="IPR005804">
    <property type="entry name" value="FA_desaturase_dom"/>
</dbReference>
<evidence type="ECO:0000256" key="9">
    <source>
        <dbReference type="ARBA" id="ARBA00023004"/>
    </source>
</evidence>
<feature type="transmembrane region" description="Helical" evidence="13">
    <location>
        <begin position="65"/>
        <end position="86"/>
    </location>
</feature>
<keyword evidence="8" id="KW-0560">Oxidoreductase</keyword>
<keyword evidence="16" id="KW-1185">Reference proteome</keyword>
<evidence type="ECO:0000259" key="14">
    <source>
        <dbReference type="Pfam" id="PF00487"/>
    </source>
</evidence>
<keyword evidence="12" id="KW-0275">Fatty acid biosynthesis</keyword>
<keyword evidence="6" id="KW-0276">Fatty acid metabolism</keyword>
<evidence type="ECO:0000256" key="3">
    <source>
        <dbReference type="ARBA" id="ARBA00008749"/>
    </source>
</evidence>
<keyword evidence="11 13" id="KW-0472">Membrane</keyword>
<evidence type="ECO:0000256" key="5">
    <source>
        <dbReference type="ARBA" id="ARBA00022692"/>
    </source>
</evidence>
<name>A0ABX5FBH3_9CHRO</name>
<keyword evidence="10" id="KW-0443">Lipid metabolism</keyword>
<dbReference type="PANTHER" id="PTHR11351">
    <property type="entry name" value="ACYL-COA DESATURASE"/>
    <property type="match status" value="1"/>
</dbReference>
<evidence type="ECO:0000256" key="6">
    <source>
        <dbReference type="ARBA" id="ARBA00022832"/>
    </source>
</evidence>
<comment type="caution">
    <text evidence="15">The sequence shown here is derived from an EMBL/GenBank/DDBJ whole genome shotgun (WGS) entry which is preliminary data.</text>
</comment>
<dbReference type="Pfam" id="PF00487">
    <property type="entry name" value="FA_desaturase"/>
    <property type="match status" value="1"/>
</dbReference>
<accession>A0ABX5FBH3</accession>
<dbReference type="InterPro" id="IPR015876">
    <property type="entry name" value="Acyl-CoA_DS"/>
</dbReference>
<comment type="cofactor">
    <cofactor evidence="1">
        <name>Fe(2+)</name>
        <dbReference type="ChEBI" id="CHEBI:29033"/>
    </cofactor>
</comment>
<dbReference type="EMBL" id="PVWP01000001">
    <property type="protein sequence ID" value="PSB39281.1"/>
    <property type="molecule type" value="Genomic_DNA"/>
</dbReference>
<evidence type="ECO:0000256" key="7">
    <source>
        <dbReference type="ARBA" id="ARBA00022989"/>
    </source>
</evidence>
<gene>
    <name evidence="15" type="ORF">C7B81_01110</name>
</gene>
<evidence type="ECO:0000256" key="2">
    <source>
        <dbReference type="ARBA" id="ARBA00004141"/>
    </source>
</evidence>
<feature type="transmembrane region" description="Helical" evidence="13">
    <location>
        <begin position="41"/>
        <end position="59"/>
    </location>
</feature>
<feature type="transmembrane region" description="Helical" evidence="13">
    <location>
        <begin position="205"/>
        <end position="224"/>
    </location>
</feature>
<keyword evidence="7 13" id="KW-1133">Transmembrane helix</keyword>
<evidence type="ECO:0000313" key="16">
    <source>
        <dbReference type="Proteomes" id="UP000238218"/>
    </source>
</evidence>
<proteinExistence type="inferred from homology"/>
<dbReference type="PRINTS" id="PR00075">
    <property type="entry name" value="FACDDSATRASE"/>
</dbReference>
<evidence type="ECO:0000256" key="1">
    <source>
        <dbReference type="ARBA" id="ARBA00001954"/>
    </source>
</evidence>
<keyword evidence="9" id="KW-0408">Iron</keyword>
<organism evidence="15 16">
    <name type="scientific">Aphanothece cf. minutissima CCALA 015</name>
    <dbReference type="NCBI Taxonomy" id="2107695"/>
    <lineage>
        <taxon>Bacteria</taxon>
        <taxon>Bacillati</taxon>
        <taxon>Cyanobacteriota</taxon>
        <taxon>Cyanophyceae</taxon>
        <taxon>Oscillatoriophycideae</taxon>
        <taxon>Chroococcales</taxon>
        <taxon>Aphanothecaceae</taxon>
        <taxon>Aphanothece</taxon>
    </lineage>
</organism>
<evidence type="ECO:0000256" key="12">
    <source>
        <dbReference type="ARBA" id="ARBA00023160"/>
    </source>
</evidence>
<evidence type="ECO:0000256" key="11">
    <source>
        <dbReference type="ARBA" id="ARBA00023136"/>
    </source>
</evidence>
<dbReference type="CDD" id="cd03505">
    <property type="entry name" value="Delta9-FADS-like"/>
    <property type="match status" value="1"/>
</dbReference>
<evidence type="ECO:0000313" key="15">
    <source>
        <dbReference type="EMBL" id="PSB39281.1"/>
    </source>
</evidence>
<feature type="domain" description="Fatty acid desaturase" evidence="14">
    <location>
        <begin position="65"/>
        <end position="287"/>
    </location>
</feature>
<sequence length="312" mass="35575">MRVPLQDTSHSRKKAQLLAAMEGPRPPLPANQRKFKTGTTGFMLAIHVGAVFALLPRFWSLQGVIVLAVLYWATVLGVTLGLHRLVAHRGFEAPRWVERLLVLMGTLACQSGPIEWVGLHRHHHLFSDQPNDHHDAARGLWWAHSEWMLHRIPALTEIHRFTGDMEKDPFYRWLDRWFLLLQLPLGAALYWYGNAAGVHGGGLGLVLWGIPLRLVLVYHVTWLVNSATHAFGYRNFDCPDRSRNCWWVALLTFGEGWHNNHHAYPHSARHGLRWFEFDITWQHIRALRALGLARKVRIAPGFGRRADAGAGA</sequence>
<evidence type="ECO:0000256" key="10">
    <source>
        <dbReference type="ARBA" id="ARBA00023098"/>
    </source>
</evidence>
<feature type="transmembrane region" description="Helical" evidence="13">
    <location>
        <begin position="177"/>
        <end position="193"/>
    </location>
</feature>
<evidence type="ECO:0000256" key="13">
    <source>
        <dbReference type="SAM" id="Phobius"/>
    </source>
</evidence>
<comment type="subcellular location">
    <subcellularLocation>
        <location evidence="2">Membrane</location>
        <topology evidence="2">Multi-pass membrane protein</topology>
    </subcellularLocation>
</comment>
<reference evidence="15 16" key="1">
    <citation type="submission" date="2018-03" db="EMBL/GenBank/DDBJ databases">
        <title>The ancient ancestry and fast evolution of plastids.</title>
        <authorList>
            <person name="Moore K.R."/>
            <person name="Magnabosco C."/>
            <person name="Momper L."/>
            <person name="Gold D.A."/>
            <person name="Bosak T."/>
            <person name="Fournier G.P."/>
        </authorList>
    </citation>
    <scope>NUCLEOTIDE SEQUENCE [LARGE SCALE GENOMIC DNA]</scope>
    <source>
        <strain evidence="15 16">CCALA 015</strain>
    </source>
</reference>
<keyword evidence="4" id="KW-0444">Lipid biosynthesis</keyword>
<protein>
    <submittedName>
        <fullName evidence="15">Acyl-CoA desaturase</fullName>
    </submittedName>
</protein>
<evidence type="ECO:0000256" key="4">
    <source>
        <dbReference type="ARBA" id="ARBA00022516"/>
    </source>
</evidence>
<keyword evidence="5 13" id="KW-0812">Transmembrane</keyword>
<comment type="similarity">
    <text evidence="3">Belongs to the fatty acid desaturase type 2 family.</text>
</comment>